<dbReference type="GO" id="GO:0005524">
    <property type="term" value="F:ATP binding"/>
    <property type="evidence" value="ECO:0007669"/>
    <property type="project" value="UniProtKB-UniRule"/>
</dbReference>
<gene>
    <name evidence="8" type="primary">tmk</name>
    <name evidence="10" type="ORF">HMPREF2086_01307</name>
</gene>
<dbReference type="Proteomes" id="UP000018731">
    <property type="component" value="Unassembled WGS sequence"/>
</dbReference>
<accession>V8C8W1</accession>
<dbReference type="STRING" id="1357400.HMPREF2086_01307"/>
<dbReference type="AlphaFoldDB" id="V8C8W1"/>
<comment type="caution">
    <text evidence="10">The sequence shown here is derived from an EMBL/GenBank/DDBJ whole genome shotgun (WGS) entry which is preliminary data.</text>
</comment>
<organism evidence="10 11">
    <name type="scientific">Helicobacter macacae MIT 99-5501</name>
    <dbReference type="NCBI Taxonomy" id="1357400"/>
    <lineage>
        <taxon>Bacteria</taxon>
        <taxon>Pseudomonadati</taxon>
        <taxon>Campylobacterota</taxon>
        <taxon>Epsilonproteobacteria</taxon>
        <taxon>Campylobacterales</taxon>
        <taxon>Helicobacteraceae</taxon>
        <taxon>Helicobacter</taxon>
    </lineage>
</organism>
<comment type="similarity">
    <text evidence="1 8">Belongs to the thymidylate kinase family.</text>
</comment>
<keyword evidence="6 8" id="KW-0067">ATP-binding</keyword>
<dbReference type="GO" id="GO:0004798">
    <property type="term" value="F:dTMP kinase activity"/>
    <property type="evidence" value="ECO:0007669"/>
    <property type="project" value="UniProtKB-UniRule"/>
</dbReference>
<dbReference type="InterPro" id="IPR018094">
    <property type="entry name" value="Thymidylate_kinase"/>
</dbReference>
<dbReference type="PANTHER" id="PTHR10344:SF4">
    <property type="entry name" value="UMP-CMP KINASE 2, MITOCHONDRIAL"/>
    <property type="match status" value="1"/>
</dbReference>
<proteinExistence type="inferred from homology"/>
<evidence type="ECO:0000256" key="1">
    <source>
        <dbReference type="ARBA" id="ARBA00009776"/>
    </source>
</evidence>
<dbReference type="GO" id="GO:0005829">
    <property type="term" value="C:cytosol"/>
    <property type="evidence" value="ECO:0007669"/>
    <property type="project" value="TreeGrafter"/>
</dbReference>
<evidence type="ECO:0000256" key="2">
    <source>
        <dbReference type="ARBA" id="ARBA00022679"/>
    </source>
</evidence>
<comment type="catalytic activity">
    <reaction evidence="7 8">
        <text>dTMP + ATP = dTDP + ADP</text>
        <dbReference type="Rhea" id="RHEA:13517"/>
        <dbReference type="ChEBI" id="CHEBI:30616"/>
        <dbReference type="ChEBI" id="CHEBI:58369"/>
        <dbReference type="ChEBI" id="CHEBI:63528"/>
        <dbReference type="ChEBI" id="CHEBI:456216"/>
        <dbReference type="EC" id="2.7.4.9"/>
    </reaction>
</comment>
<evidence type="ECO:0000259" key="9">
    <source>
        <dbReference type="Pfam" id="PF02223"/>
    </source>
</evidence>
<keyword evidence="4 8" id="KW-0547">Nucleotide-binding</keyword>
<dbReference type="PANTHER" id="PTHR10344">
    <property type="entry name" value="THYMIDYLATE KINASE"/>
    <property type="match status" value="1"/>
</dbReference>
<dbReference type="SUPFAM" id="SSF52540">
    <property type="entry name" value="P-loop containing nucleoside triphosphate hydrolases"/>
    <property type="match status" value="1"/>
</dbReference>
<comment type="function">
    <text evidence="8">Phosphorylation of dTMP to form dTDP in both de novo and salvage pathways of dTTP synthesis.</text>
</comment>
<evidence type="ECO:0000313" key="10">
    <source>
        <dbReference type="EMBL" id="ETD23502.1"/>
    </source>
</evidence>
<dbReference type="GO" id="GO:0006227">
    <property type="term" value="P:dUDP biosynthetic process"/>
    <property type="evidence" value="ECO:0007669"/>
    <property type="project" value="TreeGrafter"/>
</dbReference>
<feature type="domain" description="Thymidylate kinase-like" evidence="9">
    <location>
        <begin position="5"/>
        <end position="50"/>
    </location>
</feature>
<evidence type="ECO:0000256" key="6">
    <source>
        <dbReference type="ARBA" id="ARBA00022840"/>
    </source>
</evidence>
<dbReference type="CDD" id="cd01672">
    <property type="entry name" value="TMPK"/>
    <property type="match status" value="1"/>
</dbReference>
<feature type="domain" description="Thymidylate kinase-like" evidence="9">
    <location>
        <begin position="71"/>
        <end position="208"/>
    </location>
</feature>
<dbReference type="Gene3D" id="3.40.50.300">
    <property type="entry name" value="P-loop containing nucleotide triphosphate hydrolases"/>
    <property type="match status" value="1"/>
</dbReference>
<dbReference type="GO" id="GO:0006235">
    <property type="term" value="P:dTTP biosynthetic process"/>
    <property type="evidence" value="ECO:0007669"/>
    <property type="project" value="UniProtKB-UniRule"/>
</dbReference>
<evidence type="ECO:0000256" key="4">
    <source>
        <dbReference type="ARBA" id="ARBA00022741"/>
    </source>
</evidence>
<keyword evidence="2 8" id="KW-0808">Transferase</keyword>
<feature type="binding site" evidence="8">
    <location>
        <begin position="7"/>
        <end position="14"/>
    </location>
    <ligand>
        <name>ATP</name>
        <dbReference type="ChEBI" id="CHEBI:30616"/>
    </ligand>
</feature>
<evidence type="ECO:0000256" key="5">
    <source>
        <dbReference type="ARBA" id="ARBA00022777"/>
    </source>
</evidence>
<keyword evidence="3 8" id="KW-0545">Nucleotide biosynthesis</keyword>
<dbReference type="eggNOG" id="COG0125">
    <property type="taxonomic scope" value="Bacteria"/>
</dbReference>
<dbReference type="PATRIC" id="fig|1357400.3.peg.1748"/>
<protein>
    <recommendedName>
        <fullName evidence="8">Thymidylate kinase</fullName>
        <ecNumber evidence="8">2.7.4.9</ecNumber>
    </recommendedName>
    <alternativeName>
        <fullName evidence="8">dTMP kinase</fullName>
    </alternativeName>
</protein>
<sequence>MYITLEGIDTCGKSTQIEVLKEAFPQAIFTKEPGGSALGEKLREMILQNHSQDMALTSSCVTPQCLIAKQKAKDFAKNQAFSEEAEFFLFLADRAEHFAKVIKPNADSLIIADRSLISGIAYSKHKDAEMMNLACTQGIVPDICFAFKMSAEELNKRLQSKQQDSIEQRGSAYLMAIQSRILHFGRKIAKNCIIIDADKPKETISQEIISHIHTAIKPITTR</sequence>
<evidence type="ECO:0000256" key="7">
    <source>
        <dbReference type="ARBA" id="ARBA00048743"/>
    </source>
</evidence>
<dbReference type="InterPro" id="IPR039430">
    <property type="entry name" value="Thymidylate_kin-like_dom"/>
</dbReference>
<dbReference type="EMBL" id="AZJI01000005">
    <property type="protein sequence ID" value="ETD23502.1"/>
    <property type="molecule type" value="Genomic_DNA"/>
</dbReference>
<evidence type="ECO:0000256" key="3">
    <source>
        <dbReference type="ARBA" id="ARBA00022727"/>
    </source>
</evidence>
<dbReference type="GO" id="GO:0006233">
    <property type="term" value="P:dTDP biosynthetic process"/>
    <property type="evidence" value="ECO:0007669"/>
    <property type="project" value="InterPro"/>
</dbReference>
<keyword evidence="11" id="KW-1185">Reference proteome</keyword>
<evidence type="ECO:0000256" key="8">
    <source>
        <dbReference type="HAMAP-Rule" id="MF_00165"/>
    </source>
</evidence>
<evidence type="ECO:0000313" key="11">
    <source>
        <dbReference type="Proteomes" id="UP000018731"/>
    </source>
</evidence>
<dbReference type="RefSeq" id="WP_023928049.1">
    <property type="nucleotide sequence ID" value="NZ_KI669454.1"/>
</dbReference>
<dbReference type="OrthoDB" id="9774907at2"/>
<dbReference type="HOGENOM" id="CLU_049131_0_0_7"/>
<dbReference type="InterPro" id="IPR027417">
    <property type="entry name" value="P-loop_NTPase"/>
</dbReference>
<keyword evidence="5 8" id="KW-0418">Kinase</keyword>
<dbReference type="Pfam" id="PF02223">
    <property type="entry name" value="Thymidylate_kin"/>
    <property type="match status" value="2"/>
</dbReference>
<dbReference type="HAMAP" id="MF_00165">
    <property type="entry name" value="Thymidylate_kinase"/>
    <property type="match status" value="1"/>
</dbReference>
<name>V8C8W1_9HELI</name>
<dbReference type="EC" id="2.7.4.9" evidence="8"/>
<reference evidence="10 11" key="1">
    <citation type="journal article" date="2014" name="Genome Announc.">
        <title>Draft genome sequences of six enterohepatic helicobacter species isolated from humans and one from rhesus macaques.</title>
        <authorList>
            <person name="Shen Z."/>
            <person name="Sheh A."/>
            <person name="Young S.K."/>
            <person name="Abouelliel A."/>
            <person name="Ward D.V."/>
            <person name="Earl A.M."/>
            <person name="Fox J.G."/>
        </authorList>
    </citation>
    <scope>NUCLEOTIDE SEQUENCE [LARGE SCALE GENOMIC DNA]</scope>
    <source>
        <strain evidence="10 11">MIT 99-5501</strain>
    </source>
</reference>